<organism evidence="1 2">
    <name type="scientific">Panicum virgatum</name>
    <name type="common">Blackwell switchgrass</name>
    <dbReference type="NCBI Taxonomy" id="38727"/>
    <lineage>
        <taxon>Eukaryota</taxon>
        <taxon>Viridiplantae</taxon>
        <taxon>Streptophyta</taxon>
        <taxon>Embryophyta</taxon>
        <taxon>Tracheophyta</taxon>
        <taxon>Spermatophyta</taxon>
        <taxon>Magnoliopsida</taxon>
        <taxon>Liliopsida</taxon>
        <taxon>Poales</taxon>
        <taxon>Poaceae</taxon>
        <taxon>PACMAD clade</taxon>
        <taxon>Panicoideae</taxon>
        <taxon>Panicodae</taxon>
        <taxon>Paniceae</taxon>
        <taxon>Panicinae</taxon>
        <taxon>Panicum</taxon>
        <taxon>Panicum sect. Hiantes</taxon>
    </lineage>
</organism>
<gene>
    <name evidence="1" type="ORF">PVAP13_2KG333302</name>
</gene>
<dbReference type="AlphaFoldDB" id="A0A8T0WFX5"/>
<name>A0A8T0WFX5_PANVG</name>
<evidence type="ECO:0000313" key="2">
    <source>
        <dbReference type="Proteomes" id="UP000823388"/>
    </source>
</evidence>
<comment type="caution">
    <text evidence="1">The sequence shown here is derived from an EMBL/GenBank/DDBJ whole genome shotgun (WGS) entry which is preliminary data.</text>
</comment>
<keyword evidence="2" id="KW-1185">Reference proteome</keyword>
<proteinExistence type="predicted"/>
<dbReference type="EMBL" id="CM029039">
    <property type="protein sequence ID" value="KAG2643543.1"/>
    <property type="molecule type" value="Genomic_DNA"/>
</dbReference>
<reference evidence="1" key="1">
    <citation type="submission" date="2020-05" db="EMBL/GenBank/DDBJ databases">
        <title>WGS assembly of Panicum virgatum.</title>
        <authorList>
            <person name="Lovell J.T."/>
            <person name="Jenkins J."/>
            <person name="Shu S."/>
            <person name="Juenger T.E."/>
            <person name="Schmutz J."/>
        </authorList>
    </citation>
    <scope>NUCLEOTIDE SEQUENCE</scope>
    <source>
        <strain evidence="1">AP13</strain>
    </source>
</reference>
<protein>
    <submittedName>
        <fullName evidence="1">Uncharacterized protein</fullName>
    </submittedName>
</protein>
<accession>A0A8T0WFX5</accession>
<dbReference type="Proteomes" id="UP000823388">
    <property type="component" value="Chromosome 2K"/>
</dbReference>
<evidence type="ECO:0000313" key="1">
    <source>
        <dbReference type="EMBL" id="KAG2643543.1"/>
    </source>
</evidence>
<sequence length="74" mass="8548">MTRLWLLLQMHLVAPLQRHGKALERKSPVHPLTRKLLRRYLLVKKLQMAVVAVTVVQPPLIRTCTYLLSSTSCM</sequence>